<feature type="compositionally biased region" description="Basic and acidic residues" evidence="1">
    <location>
        <begin position="12"/>
        <end position="21"/>
    </location>
</feature>
<keyword evidence="2" id="KW-1133">Transmembrane helix</keyword>
<evidence type="ECO:0000313" key="5">
    <source>
        <dbReference type="Proteomes" id="UP000663888"/>
    </source>
</evidence>
<dbReference type="Pfam" id="PF20153">
    <property type="entry name" value="DUF6535"/>
    <property type="match status" value="1"/>
</dbReference>
<feature type="region of interest" description="Disordered" evidence="1">
    <location>
        <begin position="1"/>
        <end position="44"/>
    </location>
</feature>
<evidence type="ECO:0000259" key="3">
    <source>
        <dbReference type="Pfam" id="PF20153"/>
    </source>
</evidence>
<organism evidence="4 5">
    <name type="scientific">Rhizoctonia solani</name>
    <dbReference type="NCBI Taxonomy" id="456999"/>
    <lineage>
        <taxon>Eukaryota</taxon>
        <taxon>Fungi</taxon>
        <taxon>Dikarya</taxon>
        <taxon>Basidiomycota</taxon>
        <taxon>Agaricomycotina</taxon>
        <taxon>Agaricomycetes</taxon>
        <taxon>Cantharellales</taxon>
        <taxon>Ceratobasidiaceae</taxon>
        <taxon>Rhizoctonia</taxon>
    </lineage>
</organism>
<dbReference type="EMBL" id="CAJMWX010000849">
    <property type="protein sequence ID" value="CAE6435105.1"/>
    <property type="molecule type" value="Genomic_DNA"/>
</dbReference>
<dbReference type="AlphaFoldDB" id="A0A8H2XTP5"/>
<feature type="transmembrane region" description="Helical" evidence="2">
    <location>
        <begin position="217"/>
        <end position="249"/>
    </location>
</feature>
<gene>
    <name evidence="4" type="ORF">RDB_LOCUS41035</name>
</gene>
<comment type="caution">
    <text evidence="4">The sequence shown here is derived from an EMBL/GenBank/DDBJ whole genome shotgun (WGS) entry which is preliminary data.</text>
</comment>
<proteinExistence type="predicted"/>
<protein>
    <recommendedName>
        <fullName evidence="3">DUF6535 domain-containing protein</fullName>
    </recommendedName>
</protein>
<evidence type="ECO:0000313" key="4">
    <source>
        <dbReference type="EMBL" id="CAE6435105.1"/>
    </source>
</evidence>
<feature type="domain" description="DUF6535" evidence="3">
    <location>
        <begin position="72"/>
        <end position="249"/>
    </location>
</feature>
<keyword evidence="2" id="KW-0472">Membrane</keyword>
<feature type="transmembrane region" description="Helical" evidence="2">
    <location>
        <begin position="170"/>
        <end position="196"/>
    </location>
</feature>
<evidence type="ECO:0000256" key="1">
    <source>
        <dbReference type="SAM" id="MobiDB-lite"/>
    </source>
</evidence>
<feature type="transmembrane region" description="Helical" evidence="2">
    <location>
        <begin position="255"/>
        <end position="280"/>
    </location>
</feature>
<reference evidence="4" key="1">
    <citation type="submission" date="2021-01" db="EMBL/GenBank/DDBJ databases">
        <authorList>
            <person name="Kaushik A."/>
        </authorList>
    </citation>
    <scope>NUCLEOTIDE SEQUENCE</scope>
    <source>
        <strain evidence="4">AG4-R118</strain>
    </source>
</reference>
<evidence type="ECO:0000256" key="2">
    <source>
        <dbReference type="SAM" id="Phobius"/>
    </source>
</evidence>
<dbReference type="InterPro" id="IPR045338">
    <property type="entry name" value="DUF6535"/>
</dbReference>
<name>A0A8H2XTP5_9AGAM</name>
<dbReference type="Proteomes" id="UP000663888">
    <property type="component" value="Unassembled WGS sequence"/>
</dbReference>
<feature type="region of interest" description="Disordered" evidence="1">
    <location>
        <begin position="522"/>
        <end position="542"/>
    </location>
</feature>
<feature type="compositionally biased region" description="Polar residues" evidence="1">
    <location>
        <begin position="22"/>
        <end position="35"/>
    </location>
</feature>
<keyword evidence="2" id="KW-0812">Transmembrane</keyword>
<feature type="transmembrane region" description="Helical" evidence="2">
    <location>
        <begin position="96"/>
        <end position="113"/>
    </location>
</feature>
<accession>A0A8H2XTP5</accession>
<sequence length="993" mass="110370">MEESQPPLNFSELKHGQKADDTTANQPSVASSSAGRNALPPRFAMDPNNTNPYVRFATDAIGQELQPHASIWSMYVEEASEQDAELVDVQNKNLDLMLLFAALFSAILTAFLIESTNMLQQDSVDASAALLLFIAQSQRRMELGIPAQTLDPVDITGFSPTLSSRFINGLWFTALAFSLSAALVAMLAKEWLAAYLASSVRPAYDRALARQVRFDGLVAWGALPIISFLPTLLHLSLLFFSLGLVIYLWDLDTGIAIVVLIITGLTLAFYIITLFLGALFEPCPFVTQLSKYCRTGFKAYFKDWSPRRAKVWAEAIISHSSIEQTESHALSWLVKNSHDPAVVDCAYQAVASHIGANTKQGDEFHEISLTTAQDSDHRATLDNHVEPPKKLHLGTSDNIVFFVTICGRLSELIRQGPKAGFVDQGLSTAVARYALALPKILRHIIDNVGIERATQCIQYATETNICINSGDPSPINLASTALKDIEIAFSNQWGPMSADMYALLGASHLELTEIVASTLRIHTPPPSRTRSPLGTLPLDRPRANRIGGPSVTAISLLRPSRREHLLQSSRAALARTSNQLHYHLNTAARISHVHLTSLLKSVSKVMACTQLKIEAGRMIDTAGADTEAPGEDHLELSLLLTQTIIKMLQDTQTARVPEFFSIANQVLAATTSLYATKKPEGLTADYWSSLRTDALAYSPPVGIDMLPLPPTIDPNQVVVIRQVLALSALPLTAYNCLPVTALHILYDQVKDTPTWFNLWGSLHHGQLVEQWIQEAYKLQFDCSVERSEELAKMARRSTLGIIGYVLLSKVEQLLVNWLDISWDTCLFPLLYLISSTPDQPELEIMVILDYLADSDQHAFESLIKFFRSSKGFSTLRSIRRHTVFYYQTTRVIIALLDSRRLQVSEDNVNDMLEEVNFSSEILGRNTDEATDLIEGALHCLAEAHHKGIVLPWDHRFIVENNLENRIREYIEDEPSEIIQSESNQSKDTFDREN</sequence>